<dbReference type="EMBL" id="FOCX01000095">
    <property type="protein sequence ID" value="SEP33173.1"/>
    <property type="molecule type" value="Genomic_DNA"/>
</dbReference>
<proteinExistence type="predicted"/>
<protein>
    <submittedName>
        <fullName evidence="2">Uncharacterized protein</fullName>
    </submittedName>
</protein>
<evidence type="ECO:0000313" key="1">
    <source>
        <dbReference type="EMBL" id="SEP31665.1"/>
    </source>
</evidence>
<accession>A0A1H8X0B7</accession>
<evidence type="ECO:0000313" key="2">
    <source>
        <dbReference type="EMBL" id="SEP33173.1"/>
    </source>
</evidence>
<keyword evidence="3" id="KW-1185">Reference proteome</keyword>
<sequence length="44" mass="4910">MSLELGFHMTDGPYSPEEFIKIVPSTEELDPERLSGKIAELQSS</sequence>
<gene>
    <name evidence="1" type="ORF">SAMN05216388_10814</name>
    <name evidence="2" type="ORF">SAMN05216388_10952</name>
</gene>
<reference evidence="2" key="2">
    <citation type="submission" date="2016-10" db="EMBL/GenBank/DDBJ databases">
        <authorList>
            <person name="de Groot N.N."/>
        </authorList>
    </citation>
    <scope>NUCLEOTIDE SEQUENCE [LARGE SCALE GENOMIC DNA]</scope>
    <source>
        <strain evidence="2">IBRC-M 10043</strain>
    </source>
</reference>
<dbReference type="EMBL" id="FOCX01000081">
    <property type="protein sequence ID" value="SEP31665.1"/>
    <property type="molecule type" value="Genomic_DNA"/>
</dbReference>
<organism evidence="2 3">
    <name type="scientific">Halorientalis persicus</name>
    <dbReference type="NCBI Taxonomy" id="1367881"/>
    <lineage>
        <taxon>Archaea</taxon>
        <taxon>Methanobacteriati</taxon>
        <taxon>Methanobacteriota</taxon>
        <taxon>Stenosarchaea group</taxon>
        <taxon>Halobacteria</taxon>
        <taxon>Halobacteriales</taxon>
        <taxon>Haloarculaceae</taxon>
        <taxon>Halorientalis</taxon>
    </lineage>
</organism>
<feature type="non-terminal residue" evidence="2">
    <location>
        <position position="44"/>
    </location>
</feature>
<dbReference type="AlphaFoldDB" id="A0A1H8X0B7"/>
<reference evidence="3" key="1">
    <citation type="submission" date="2016-10" db="EMBL/GenBank/DDBJ databases">
        <authorList>
            <person name="Varghese N."/>
            <person name="Submissions S."/>
        </authorList>
    </citation>
    <scope>NUCLEOTIDE SEQUENCE [LARGE SCALE GENOMIC DNA]</scope>
    <source>
        <strain evidence="3">IBRC-M 10043</strain>
    </source>
</reference>
<dbReference type="Proteomes" id="UP000198775">
    <property type="component" value="Unassembled WGS sequence"/>
</dbReference>
<evidence type="ECO:0000313" key="3">
    <source>
        <dbReference type="Proteomes" id="UP000198775"/>
    </source>
</evidence>
<name>A0A1H8X0B7_9EURY</name>